<accession>A0A3P7M1V2</accession>
<keyword evidence="5" id="KW-1185">Reference proteome</keyword>
<dbReference type="InterPro" id="IPR043504">
    <property type="entry name" value="Peptidase_S1_PA_chymotrypsin"/>
</dbReference>
<dbReference type="GO" id="GO:0004252">
    <property type="term" value="F:serine-type endopeptidase activity"/>
    <property type="evidence" value="ECO:0007669"/>
    <property type="project" value="InterPro"/>
</dbReference>
<comment type="similarity">
    <text evidence="2">Belongs to the peptidase S1 family. CLIP subfamily.</text>
</comment>
<proteinExistence type="inferred from homology"/>
<dbReference type="InterPro" id="IPR051487">
    <property type="entry name" value="Ser/Thr_Proteases_Immune/Dev"/>
</dbReference>
<dbReference type="Gene3D" id="2.40.10.10">
    <property type="entry name" value="Trypsin-like serine proteases"/>
    <property type="match status" value="1"/>
</dbReference>
<dbReference type="SUPFAM" id="SSF50494">
    <property type="entry name" value="Trypsin-like serine proteases"/>
    <property type="match status" value="1"/>
</dbReference>
<dbReference type="AlphaFoldDB" id="A0A3P7M1V2"/>
<feature type="domain" description="Peptidase S1" evidence="3">
    <location>
        <begin position="1"/>
        <end position="159"/>
    </location>
</feature>
<dbReference type="EMBL" id="UYRU01068096">
    <property type="protein sequence ID" value="VDN17333.1"/>
    <property type="molecule type" value="Genomic_DNA"/>
</dbReference>
<evidence type="ECO:0000313" key="4">
    <source>
        <dbReference type="EMBL" id="VDN17333.1"/>
    </source>
</evidence>
<dbReference type="SMART" id="SM00020">
    <property type="entry name" value="Tryp_SPc"/>
    <property type="match status" value="1"/>
</dbReference>
<dbReference type="Proteomes" id="UP000281553">
    <property type="component" value="Unassembled WGS sequence"/>
</dbReference>
<name>A0A3P7M1V2_DIBLA</name>
<organism evidence="4 5">
    <name type="scientific">Dibothriocephalus latus</name>
    <name type="common">Fish tapeworm</name>
    <name type="synonym">Diphyllobothrium latum</name>
    <dbReference type="NCBI Taxonomy" id="60516"/>
    <lineage>
        <taxon>Eukaryota</taxon>
        <taxon>Metazoa</taxon>
        <taxon>Spiralia</taxon>
        <taxon>Lophotrochozoa</taxon>
        <taxon>Platyhelminthes</taxon>
        <taxon>Cestoda</taxon>
        <taxon>Eucestoda</taxon>
        <taxon>Diphyllobothriidea</taxon>
        <taxon>Diphyllobothriidae</taxon>
        <taxon>Dibothriocephalus</taxon>
    </lineage>
</organism>
<evidence type="ECO:0000259" key="3">
    <source>
        <dbReference type="PROSITE" id="PS50240"/>
    </source>
</evidence>
<evidence type="ECO:0000313" key="5">
    <source>
        <dbReference type="Proteomes" id="UP000281553"/>
    </source>
</evidence>
<dbReference type="PANTHER" id="PTHR24256">
    <property type="entry name" value="TRYPTASE-RELATED"/>
    <property type="match status" value="1"/>
</dbReference>
<dbReference type="OrthoDB" id="10002959at2759"/>
<sequence length="169" mass="18419">MAGELEYDIALVKLADSIPLGQHPLILKARLPTPGLDTNTQPAPDTECFLVGWGCLVKSSGPSPYAMYAKLTVFENNNCSEIYSHAAGLNDEHEFCAGFHNQNIGICPGDSGSGLMCPAGDHWELMGVASATHAKEPESYPGLFTRVAVFRDWIRRTLAEYSYMAFGLY</sequence>
<dbReference type="InterPro" id="IPR009003">
    <property type="entry name" value="Peptidase_S1_PA"/>
</dbReference>
<dbReference type="GO" id="GO:0006508">
    <property type="term" value="P:proteolysis"/>
    <property type="evidence" value="ECO:0007669"/>
    <property type="project" value="InterPro"/>
</dbReference>
<evidence type="ECO:0000256" key="2">
    <source>
        <dbReference type="ARBA" id="ARBA00024195"/>
    </source>
</evidence>
<dbReference type="Pfam" id="PF00089">
    <property type="entry name" value="Trypsin"/>
    <property type="match status" value="1"/>
</dbReference>
<evidence type="ECO:0000256" key="1">
    <source>
        <dbReference type="ARBA" id="ARBA00023157"/>
    </source>
</evidence>
<gene>
    <name evidence="4" type="ORF">DILT_LOCUS12903</name>
</gene>
<dbReference type="PROSITE" id="PS50240">
    <property type="entry name" value="TRYPSIN_DOM"/>
    <property type="match status" value="1"/>
</dbReference>
<keyword evidence="1" id="KW-1015">Disulfide bond</keyword>
<dbReference type="InterPro" id="IPR001254">
    <property type="entry name" value="Trypsin_dom"/>
</dbReference>
<reference evidence="4 5" key="1">
    <citation type="submission" date="2018-11" db="EMBL/GenBank/DDBJ databases">
        <authorList>
            <consortium name="Pathogen Informatics"/>
        </authorList>
    </citation>
    <scope>NUCLEOTIDE SEQUENCE [LARGE SCALE GENOMIC DNA]</scope>
</reference>
<protein>
    <recommendedName>
        <fullName evidence="3">Peptidase S1 domain-containing protein</fullName>
    </recommendedName>
</protein>